<dbReference type="HOGENOM" id="CLU_001485_2_1_1"/>
<dbReference type="GO" id="GO:0005874">
    <property type="term" value="C:microtubule"/>
    <property type="evidence" value="ECO:0007669"/>
    <property type="project" value="UniProtKB-KW"/>
</dbReference>
<dbReference type="InterPro" id="IPR027640">
    <property type="entry name" value="Kinesin-like_fam"/>
</dbReference>
<dbReference type="SMART" id="SM00129">
    <property type="entry name" value="KISc"/>
    <property type="match status" value="1"/>
</dbReference>
<evidence type="ECO:0000256" key="4">
    <source>
        <dbReference type="PROSITE-ProRule" id="PRU00283"/>
    </source>
</evidence>
<dbReference type="Proteomes" id="UP000003163">
    <property type="component" value="Unassembled WGS sequence"/>
</dbReference>
<accession>J9DGV7</accession>
<name>J9DGV7_EDHAE</name>
<organism evidence="6 7">
    <name type="scientific">Edhazardia aedis (strain USNM 41457)</name>
    <name type="common">Microsporidian parasite</name>
    <dbReference type="NCBI Taxonomy" id="1003232"/>
    <lineage>
        <taxon>Eukaryota</taxon>
        <taxon>Fungi</taxon>
        <taxon>Fungi incertae sedis</taxon>
        <taxon>Microsporidia</taxon>
        <taxon>Edhazardia</taxon>
    </lineage>
</organism>
<keyword evidence="7" id="KW-1185">Reference proteome</keyword>
<sequence length="544" mass="62724">MFRNTQKDKHIFKHLTNFKKYVYLIEQNINTLLIFYILLTCCKIMESLVFFMNFVENNLKRNCLTFSDRSEAKLGITSKKKLSMQEENKPLKKIYVHVRVRDKDIQNSDNSEIGREDDLWTVKDNILYQKLNDTTLLSYSCYQNVFIESKTNEIYSKCVRDVVLDVNNGTNCTIFAYGQTGSGKTYTMMGTKVSKGIIQMSLEDILSSNNKLDSRSVKKWGITSYEVSYLEIYNENVIDLINPSQKVQIYGTGTASTISNLTKIKIKNLNDALQILQECESRRKIGQTEFNERSSRSHTIFQLHITKNNQINTLSLIDLAGSERATGNSDRRKEGAFINRSLLALGSVVNRLVKNEYVNYRDSKLTRILQHSLDGKSNVVSLCMISPFQECLLESISTLKFAARLSKVELKERLDRIVTQESKAECDGCKCCVRKKEETLCINKSNFNEDVILKNSIKDNKIDFNDVVKNETTAQDIKEMELLIAENNYLKAENALLSDRIKNLECSVMNLISQNPSKRINDLFILEKNMFNLQLEMIKRKRDF</sequence>
<dbReference type="PROSITE" id="PS50067">
    <property type="entry name" value="KINESIN_MOTOR_2"/>
    <property type="match status" value="1"/>
</dbReference>
<reference evidence="7" key="2">
    <citation type="submission" date="2015-07" db="EMBL/GenBank/DDBJ databases">
        <title>Contrasting host-pathogen interactions and genome evolution in two generalist and specialist microsporidian pathogens of mosquitoes.</title>
        <authorList>
            <consortium name="The Broad Institute Genomics Platform"/>
            <consortium name="The Broad Institute Genome Sequencing Center for Infectious Disease"/>
            <person name="Cuomo C.A."/>
            <person name="Sanscrainte N.D."/>
            <person name="Goldberg J.M."/>
            <person name="Heiman D."/>
            <person name="Young S."/>
            <person name="Zeng Q."/>
            <person name="Becnel J.J."/>
            <person name="Birren B.W."/>
        </authorList>
    </citation>
    <scope>NUCLEOTIDE SEQUENCE [LARGE SCALE GENOMIC DNA]</scope>
    <source>
        <strain evidence="7">USNM 41457</strain>
    </source>
</reference>
<dbReference type="GO" id="GO:0007018">
    <property type="term" value="P:microtubule-based movement"/>
    <property type="evidence" value="ECO:0007669"/>
    <property type="project" value="InterPro"/>
</dbReference>
<dbReference type="EMBL" id="AFBI03000109">
    <property type="protein sequence ID" value="EJW01840.1"/>
    <property type="molecule type" value="Genomic_DNA"/>
</dbReference>
<dbReference type="GO" id="GO:0005524">
    <property type="term" value="F:ATP binding"/>
    <property type="evidence" value="ECO:0007669"/>
    <property type="project" value="UniProtKB-UniRule"/>
</dbReference>
<comment type="similarity">
    <text evidence="4">Belongs to the TRAFAC class myosin-kinesin ATPase superfamily. Kinesin family.</text>
</comment>
<feature type="binding site" evidence="4">
    <location>
        <begin position="178"/>
        <end position="185"/>
    </location>
    <ligand>
        <name>ATP</name>
        <dbReference type="ChEBI" id="CHEBI:30616"/>
    </ligand>
</feature>
<evidence type="ECO:0000313" key="6">
    <source>
        <dbReference type="EMBL" id="EJW01840.1"/>
    </source>
</evidence>
<dbReference type="VEuPathDB" id="MicrosporidiaDB:EDEG_03686"/>
<keyword evidence="3 4" id="KW-0505">Motor protein</keyword>
<dbReference type="AlphaFoldDB" id="J9DGV7"/>
<dbReference type="PANTHER" id="PTHR47968:SF36">
    <property type="entry name" value="KINESIN HEAVY CHAIN ISOFORM X1"/>
    <property type="match status" value="1"/>
</dbReference>
<keyword evidence="1" id="KW-0493">Microtubule</keyword>
<dbReference type="SUPFAM" id="SSF52540">
    <property type="entry name" value="P-loop containing nucleoside triphosphate hydrolases"/>
    <property type="match status" value="1"/>
</dbReference>
<dbReference type="Gene3D" id="3.40.850.10">
    <property type="entry name" value="Kinesin motor domain"/>
    <property type="match status" value="1"/>
</dbReference>
<evidence type="ECO:0000259" key="5">
    <source>
        <dbReference type="PROSITE" id="PS50067"/>
    </source>
</evidence>
<dbReference type="OMA" id="CIEPNIQ"/>
<evidence type="ECO:0000256" key="1">
    <source>
        <dbReference type="ARBA" id="ARBA00022701"/>
    </source>
</evidence>
<keyword evidence="2" id="KW-0175">Coiled coil</keyword>
<dbReference type="STRING" id="1003232.J9DGV7"/>
<reference evidence="6 7" key="1">
    <citation type="submission" date="2011-08" db="EMBL/GenBank/DDBJ databases">
        <authorList>
            <person name="Liu Z.J."/>
            <person name="Shi F.L."/>
            <person name="Lu J.Q."/>
            <person name="Li M."/>
            <person name="Wang Z.L."/>
        </authorList>
    </citation>
    <scope>NUCLEOTIDE SEQUENCE [LARGE SCALE GENOMIC DNA]</scope>
    <source>
        <strain evidence="6 7">USNM 41457</strain>
    </source>
</reference>
<dbReference type="PRINTS" id="PR00380">
    <property type="entry name" value="KINESINHEAVY"/>
</dbReference>
<keyword evidence="4" id="KW-0067">ATP-binding</keyword>
<evidence type="ECO:0000313" key="7">
    <source>
        <dbReference type="Proteomes" id="UP000003163"/>
    </source>
</evidence>
<dbReference type="OrthoDB" id="3176171at2759"/>
<comment type="caution">
    <text evidence="6">The sequence shown here is derived from an EMBL/GenBank/DDBJ whole genome shotgun (WGS) entry which is preliminary data.</text>
</comment>
<dbReference type="InterPro" id="IPR027417">
    <property type="entry name" value="P-loop_NTPase"/>
</dbReference>
<proteinExistence type="inferred from homology"/>
<dbReference type="InterPro" id="IPR001752">
    <property type="entry name" value="Kinesin_motor_dom"/>
</dbReference>
<dbReference type="GO" id="GO:0003777">
    <property type="term" value="F:microtubule motor activity"/>
    <property type="evidence" value="ECO:0007669"/>
    <property type="project" value="InterPro"/>
</dbReference>
<evidence type="ECO:0000256" key="3">
    <source>
        <dbReference type="ARBA" id="ARBA00023175"/>
    </source>
</evidence>
<dbReference type="InParanoid" id="J9DGV7"/>
<dbReference type="GO" id="GO:0008017">
    <property type="term" value="F:microtubule binding"/>
    <property type="evidence" value="ECO:0007669"/>
    <property type="project" value="InterPro"/>
</dbReference>
<protein>
    <recommendedName>
        <fullName evidence="5">Kinesin motor domain-containing protein</fullName>
    </recommendedName>
</protein>
<feature type="domain" description="Kinesin motor" evidence="5">
    <location>
        <begin position="93"/>
        <end position="408"/>
    </location>
</feature>
<dbReference type="InterPro" id="IPR036961">
    <property type="entry name" value="Kinesin_motor_dom_sf"/>
</dbReference>
<dbReference type="PANTHER" id="PTHR47968">
    <property type="entry name" value="CENTROMERE PROTEIN E"/>
    <property type="match status" value="1"/>
</dbReference>
<evidence type="ECO:0000256" key="2">
    <source>
        <dbReference type="ARBA" id="ARBA00023054"/>
    </source>
</evidence>
<gene>
    <name evidence="6" type="ORF">EDEG_03686</name>
</gene>
<dbReference type="Pfam" id="PF00225">
    <property type="entry name" value="Kinesin"/>
    <property type="match status" value="1"/>
</dbReference>
<keyword evidence="4" id="KW-0547">Nucleotide-binding</keyword>